<dbReference type="EMBL" id="BARV01027972">
    <property type="protein sequence ID" value="GAI43306.1"/>
    <property type="molecule type" value="Genomic_DNA"/>
</dbReference>
<sequence>MQKKEDNTSDMKVETDLNKIKKTAEKKEDENWEFRSFLIGI</sequence>
<comment type="caution">
    <text evidence="1">The sequence shown here is derived from an EMBL/GenBank/DDBJ whole genome shotgun (WGS) entry which is preliminary data.</text>
</comment>
<evidence type="ECO:0000313" key="1">
    <source>
        <dbReference type="EMBL" id="GAI43306.1"/>
    </source>
</evidence>
<gene>
    <name evidence="1" type="ORF">S06H3_44897</name>
</gene>
<accession>X1PL91</accession>
<organism evidence="1">
    <name type="scientific">marine sediment metagenome</name>
    <dbReference type="NCBI Taxonomy" id="412755"/>
    <lineage>
        <taxon>unclassified sequences</taxon>
        <taxon>metagenomes</taxon>
        <taxon>ecological metagenomes</taxon>
    </lineage>
</organism>
<dbReference type="AlphaFoldDB" id="X1PL91"/>
<protein>
    <submittedName>
        <fullName evidence="1">Uncharacterized protein</fullName>
    </submittedName>
</protein>
<name>X1PL91_9ZZZZ</name>
<reference evidence="1" key="1">
    <citation type="journal article" date="2014" name="Front. Microbiol.">
        <title>High frequency of phylogenetically diverse reductive dehalogenase-homologous genes in deep subseafloor sedimentary metagenomes.</title>
        <authorList>
            <person name="Kawai M."/>
            <person name="Futagami T."/>
            <person name="Toyoda A."/>
            <person name="Takaki Y."/>
            <person name="Nishi S."/>
            <person name="Hori S."/>
            <person name="Arai W."/>
            <person name="Tsubouchi T."/>
            <person name="Morono Y."/>
            <person name="Uchiyama I."/>
            <person name="Ito T."/>
            <person name="Fujiyama A."/>
            <person name="Inagaki F."/>
            <person name="Takami H."/>
        </authorList>
    </citation>
    <scope>NUCLEOTIDE SEQUENCE</scope>
    <source>
        <strain evidence="1">Expedition CK06-06</strain>
    </source>
</reference>
<proteinExistence type="predicted"/>